<comment type="subcellular location">
    <subcellularLocation>
        <location evidence="1">Cytoplasm</location>
        <location evidence="1">Cytoskeleton</location>
    </subcellularLocation>
</comment>
<dbReference type="SMART" id="SM00055">
    <property type="entry name" value="FCH"/>
    <property type="match status" value="1"/>
</dbReference>
<reference evidence="7" key="1">
    <citation type="submission" date="2020-05" db="EMBL/GenBank/DDBJ databases">
        <title>Phylogenomic resolution of chytrid fungi.</title>
        <authorList>
            <person name="Stajich J.E."/>
            <person name="Amses K."/>
            <person name="Simmons R."/>
            <person name="Seto K."/>
            <person name="Myers J."/>
            <person name="Bonds A."/>
            <person name="Quandt C.A."/>
            <person name="Barry K."/>
            <person name="Liu P."/>
            <person name="Grigoriev I."/>
            <person name="Longcore J.E."/>
            <person name="James T.Y."/>
        </authorList>
    </citation>
    <scope>NUCLEOTIDE SEQUENCE</scope>
    <source>
        <strain evidence="7">JEL0513</strain>
    </source>
</reference>
<dbReference type="AlphaFoldDB" id="A0AAD5XG17"/>
<dbReference type="Proteomes" id="UP001211907">
    <property type="component" value="Unassembled WGS sequence"/>
</dbReference>
<keyword evidence="2" id="KW-0963">Cytoplasm</keyword>
<dbReference type="GO" id="GO:0032153">
    <property type="term" value="C:cell division site"/>
    <property type="evidence" value="ECO:0007669"/>
    <property type="project" value="TreeGrafter"/>
</dbReference>
<dbReference type="PROSITE" id="PS51741">
    <property type="entry name" value="F_BAR"/>
    <property type="match status" value="1"/>
</dbReference>
<accession>A0AAD5XG17</accession>
<dbReference type="EMBL" id="JADGJH010001353">
    <property type="protein sequence ID" value="KAJ3114599.1"/>
    <property type="molecule type" value="Genomic_DNA"/>
</dbReference>
<evidence type="ECO:0000256" key="3">
    <source>
        <dbReference type="ARBA" id="ARBA00022553"/>
    </source>
</evidence>
<evidence type="ECO:0000256" key="4">
    <source>
        <dbReference type="ARBA" id="ARBA00023212"/>
    </source>
</evidence>
<dbReference type="GO" id="GO:0043226">
    <property type="term" value="C:organelle"/>
    <property type="evidence" value="ECO:0007669"/>
    <property type="project" value="UniProtKB-ARBA"/>
</dbReference>
<evidence type="ECO:0000256" key="5">
    <source>
        <dbReference type="PROSITE-ProRule" id="PRU01077"/>
    </source>
</evidence>
<keyword evidence="8" id="KW-1185">Reference proteome</keyword>
<evidence type="ECO:0000256" key="1">
    <source>
        <dbReference type="ARBA" id="ARBA00004245"/>
    </source>
</evidence>
<organism evidence="7 8">
    <name type="scientific">Physocladia obscura</name>
    <dbReference type="NCBI Taxonomy" id="109957"/>
    <lineage>
        <taxon>Eukaryota</taxon>
        <taxon>Fungi</taxon>
        <taxon>Fungi incertae sedis</taxon>
        <taxon>Chytridiomycota</taxon>
        <taxon>Chytridiomycota incertae sedis</taxon>
        <taxon>Chytridiomycetes</taxon>
        <taxon>Chytridiales</taxon>
        <taxon>Chytriomycetaceae</taxon>
        <taxon>Physocladia</taxon>
    </lineage>
</organism>
<dbReference type="InterPro" id="IPR001060">
    <property type="entry name" value="FCH_dom"/>
</dbReference>
<dbReference type="PANTHER" id="PTHR23065">
    <property type="entry name" value="PROLINE-SERINE-THREONINE PHOSPHATASE INTERACTING PROTEIN 1"/>
    <property type="match status" value="1"/>
</dbReference>
<comment type="caution">
    <text evidence="7">The sequence shown here is derived from an EMBL/GenBank/DDBJ whole genome shotgun (WGS) entry which is preliminary data.</text>
</comment>
<dbReference type="GO" id="GO:0005886">
    <property type="term" value="C:plasma membrane"/>
    <property type="evidence" value="ECO:0007669"/>
    <property type="project" value="TreeGrafter"/>
</dbReference>
<evidence type="ECO:0000313" key="8">
    <source>
        <dbReference type="Proteomes" id="UP001211907"/>
    </source>
</evidence>
<dbReference type="InterPro" id="IPR027267">
    <property type="entry name" value="AH/BAR_dom_sf"/>
</dbReference>
<keyword evidence="4" id="KW-0206">Cytoskeleton</keyword>
<dbReference type="Pfam" id="PF00611">
    <property type="entry name" value="FCH"/>
    <property type="match status" value="1"/>
</dbReference>
<evidence type="ECO:0000259" key="6">
    <source>
        <dbReference type="PROSITE" id="PS51741"/>
    </source>
</evidence>
<dbReference type="GO" id="GO:0007010">
    <property type="term" value="P:cytoskeleton organization"/>
    <property type="evidence" value="ECO:0007669"/>
    <property type="project" value="TreeGrafter"/>
</dbReference>
<keyword evidence="5" id="KW-0175">Coiled coil</keyword>
<dbReference type="PANTHER" id="PTHR23065:SF7">
    <property type="entry name" value="NOSTRIN, ISOFORM H"/>
    <property type="match status" value="1"/>
</dbReference>
<dbReference type="GO" id="GO:0005737">
    <property type="term" value="C:cytoplasm"/>
    <property type="evidence" value="ECO:0007669"/>
    <property type="project" value="TreeGrafter"/>
</dbReference>
<sequence length="198" mass="22416">MQGENDKGLDVLIFRMKNGKHVTSEISALFKERAAIEEEFGKRLAKLAKSFTTNEEIGTLRESLDLVKTELETSARAHLDIANEIRIQLEKPCLDFVGQQSTIRKTQHANVERRLKAKATMSANVAKAKARYISKCHEVAQLSIPQPNLAKEATEKLQSKLERAQQQVTQQDLDYVSAVERLADAHSHWEEDYRVACN</sequence>
<dbReference type="InterPro" id="IPR031160">
    <property type="entry name" value="F_BAR_dom"/>
</dbReference>
<gene>
    <name evidence="7" type="ORF">HK100_001612</name>
</gene>
<evidence type="ECO:0000313" key="7">
    <source>
        <dbReference type="EMBL" id="KAJ3114599.1"/>
    </source>
</evidence>
<keyword evidence="3" id="KW-0597">Phosphoprotein</keyword>
<feature type="non-terminal residue" evidence="7">
    <location>
        <position position="1"/>
    </location>
</feature>
<dbReference type="SUPFAM" id="SSF103657">
    <property type="entry name" value="BAR/IMD domain-like"/>
    <property type="match status" value="1"/>
</dbReference>
<evidence type="ECO:0000256" key="2">
    <source>
        <dbReference type="ARBA" id="ARBA00022490"/>
    </source>
</evidence>
<feature type="domain" description="F-BAR" evidence="6">
    <location>
        <begin position="1"/>
        <end position="198"/>
    </location>
</feature>
<name>A0AAD5XG17_9FUNG</name>
<dbReference type="Gene3D" id="1.20.1270.60">
    <property type="entry name" value="Arfaptin homology (AH) domain/BAR domain"/>
    <property type="match status" value="1"/>
</dbReference>
<proteinExistence type="predicted"/>
<protein>
    <recommendedName>
        <fullName evidence="6">F-BAR domain-containing protein</fullName>
    </recommendedName>
</protein>